<dbReference type="Pfam" id="PF00582">
    <property type="entry name" value="Usp"/>
    <property type="match status" value="1"/>
</dbReference>
<dbReference type="PRINTS" id="PR01438">
    <property type="entry name" value="UNVRSLSTRESS"/>
</dbReference>
<dbReference type="SUPFAM" id="SSF52402">
    <property type="entry name" value="Adenine nucleotide alpha hydrolases-like"/>
    <property type="match status" value="1"/>
</dbReference>
<dbReference type="InterPro" id="IPR006016">
    <property type="entry name" value="UspA"/>
</dbReference>
<dbReference type="PATRIC" id="fig|1641875.4.peg.3166"/>
<dbReference type="STRING" id="1641875.XM53_05700"/>
<name>A0A0T5NYT2_9RHOB</name>
<evidence type="ECO:0000313" key="4">
    <source>
        <dbReference type="Proteomes" id="UP000051295"/>
    </source>
</evidence>
<sequence length="139" mass="14870">MFNKLLLAVDINAMEGAERLVQAAKLIASGDNAEIHVINVVPGSGMNMVGAAFEGDYNRSAKAGAEKALKDWTDDAFDGKAVLHVTEGTIYDSVLRMADKIGADVIVVGAHRPELRDYLVGPNAARITRHANQSVVVIR</sequence>
<dbReference type="Gene3D" id="3.40.50.620">
    <property type="entry name" value="HUPs"/>
    <property type="match status" value="1"/>
</dbReference>
<evidence type="ECO:0000259" key="2">
    <source>
        <dbReference type="Pfam" id="PF00582"/>
    </source>
</evidence>
<feature type="domain" description="UspA" evidence="2">
    <location>
        <begin position="1"/>
        <end position="139"/>
    </location>
</feature>
<dbReference type="PANTHER" id="PTHR46268:SF6">
    <property type="entry name" value="UNIVERSAL STRESS PROTEIN UP12"/>
    <property type="match status" value="1"/>
</dbReference>
<dbReference type="InterPro" id="IPR006015">
    <property type="entry name" value="Universal_stress_UspA"/>
</dbReference>
<dbReference type="PANTHER" id="PTHR46268">
    <property type="entry name" value="STRESS RESPONSE PROTEIN NHAX"/>
    <property type="match status" value="1"/>
</dbReference>
<dbReference type="CDD" id="cd00293">
    <property type="entry name" value="USP-like"/>
    <property type="match status" value="1"/>
</dbReference>
<gene>
    <name evidence="3" type="ORF">XM53_05700</name>
</gene>
<dbReference type="OrthoDB" id="9792500at2"/>
<evidence type="ECO:0000313" key="3">
    <source>
        <dbReference type="EMBL" id="KRS14030.1"/>
    </source>
</evidence>
<comment type="similarity">
    <text evidence="1">Belongs to the universal stress protein A family.</text>
</comment>
<reference evidence="3 4" key="1">
    <citation type="submission" date="2015-04" db="EMBL/GenBank/DDBJ databases">
        <title>The draft genome sequence of Roseovarius sp.R12b.</title>
        <authorList>
            <person name="Li G."/>
            <person name="Lai Q."/>
            <person name="Shao Z."/>
            <person name="Yan P."/>
        </authorList>
    </citation>
    <scope>NUCLEOTIDE SEQUENCE [LARGE SCALE GENOMIC DNA]</scope>
    <source>
        <strain evidence="3 4">R12B</strain>
    </source>
</reference>
<dbReference type="Proteomes" id="UP000051295">
    <property type="component" value="Unassembled WGS sequence"/>
</dbReference>
<dbReference type="AlphaFoldDB" id="A0A0T5NYT2"/>
<dbReference type="RefSeq" id="WP_057791145.1">
    <property type="nucleotide sequence ID" value="NZ_LAXJ01000003.1"/>
</dbReference>
<comment type="caution">
    <text evidence="3">The sequence shown here is derived from an EMBL/GenBank/DDBJ whole genome shotgun (WGS) entry which is preliminary data.</text>
</comment>
<evidence type="ECO:0000256" key="1">
    <source>
        <dbReference type="ARBA" id="ARBA00008791"/>
    </source>
</evidence>
<dbReference type="InterPro" id="IPR014729">
    <property type="entry name" value="Rossmann-like_a/b/a_fold"/>
</dbReference>
<keyword evidence="4" id="KW-1185">Reference proteome</keyword>
<organism evidence="3 4">
    <name type="scientific">Roseovarius atlanticus</name>
    <dbReference type="NCBI Taxonomy" id="1641875"/>
    <lineage>
        <taxon>Bacteria</taxon>
        <taxon>Pseudomonadati</taxon>
        <taxon>Pseudomonadota</taxon>
        <taxon>Alphaproteobacteria</taxon>
        <taxon>Rhodobacterales</taxon>
        <taxon>Roseobacteraceae</taxon>
        <taxon>Roseovarius</taxon>
    </lineage>
</organism>
<dbReference type="EMBL" id="LAXJ01000003">
    <property type="protein sequence ID" value="KRS14030.1"/>
    <property type="molecule type" value="Genomic_DNA"/>
</dbReference>
<protein>
    <submittedName>
        <fullName evidence="3">Universal stress protein UspA</fullName>
    </submittedName>
</protein>
<proteinExistence type="inferred from homology"/>
<accession>A0A0T5NYT2</accession>